<protein>
    <submittedName>
        <fullName evidence="1">Uncharacterized protein</fullName>
    </submittedName>
</protein>
<organism evidence="1 2">
    <name type="scientific">Cognatiluteimonas weifangensis</name>
    <dbReference type="NCBI Taxonomy" id="2303539"/>
    <lineage>
        <taxon>Bacteria</taxon>
        <taxon>Pseudomonadati</taxon>
        <taxon>Pseudomonadota</taxon>
        <taxon>Gammaproteobacteria</taxon>
        <taxon>Lysobacterales</taxon>
        <taxon>Lysobacteraceae</taxon>
        <taxon>Cognatiluteimonas</taxon>
    </lineage>
</organism>
<comment type="caution">
    <text evidence="1">The sequence shown here is derived from an EMBL/GenBank/DDBJ whole genome shotgun (WGS) entry which is preliminary data.</text>
</comment>
<sequence>MGKAIPIDLNPTHSVEIDGALVARGLGMGLDEFRWLMEHHKITVLCERGTGEDAGLYRASFYHEGKRTRLVVDGDGNPVPGRDA</sequence>
<name>A0A372DMP4_9GAMM</name>
<reference evidence="1 2" key="1">
    <citation type="submission" date="2018-08" db="EMBL/GenBank/DDBJ databases">
        <title>Lysobacter weifangensis sp. nov., a new member of the family 'Xanthomonadaceae', isolated from soil in a farmland.</title>
        <authorList>
            <person name="Zhao H."/>
        </authorList>
    </citation>
    <scope>NUCLEOTIDE SEQUENCE [LARGE SCALE GENOMIC DNA]</scope>
    <source>
        <strain evidence="1 2">WF-2</strain>
    </source>
</reference>
<dbReference type="Pfam" id="PF20132">
    <property type="entry name" value="DUF6522"/>
    <property type="match status" value="1"/>
</dbReference>
<keyword evidence="2" id="KW-1185">Reference proteome</keyword>
<dbReference type="OrthoDB" id="8238457at2"/>
<dbReference type="EMBL" id="QVPD01000005">
    <property type="protein sequence ID" value="RFP60871.1"/>
    <property type="molecule type" value="Genomic_DNA"/>
</dbReference>
<dbReference type="RefSeq" id="WP_117202480.1">
    <property type="nucleotide sequence ID" value="NZ_JBHTBK010000002.1"/>
</dbReference>
<dbReference type="Proteomes" id="UP000262917">
    <property type="component" value="Unassembled WGS sequence"/>
</dbReference>
<evidence type="ECO:0000313" key="2">
    <source>
        <dbReference type="Proteomes" id="UP000262917"/>
    </source>
</evidence>
<dbReference type="InterPro" id="IPR045389">
    <property type="entry name" value="DUF6522"/>
</dbReference>
<accession>A0A372DMP4</accession>
<evidence type="ECO:0000313" key="1">
    <source>
        <dbReference type="EMBL" id="RFP60871.1"/>
    </source>
</evidence>
<dbReference type="AlphaFoldDB" id="A0A372DMP4"/>
<gene>
    <name evidence="1" type="ORF">D0Y53_06960</name>
</gene>
<proteinExistence type="predicted"/>